<dbReference type="PRINTS" id="PR00035">
    <property type="entry name" value="HTHGNTR"/>
</dbReference>
<feature type="domain" description="HTH gntR-type" evidence="5">
    <location>
        <begin position="15"/>
        <end position="82"/>
    </location>
</feature>
<dbReference type="SUPFAM" id="SSF48008">
    <property type="entry name" value="GntR ligand-binding domain-like"/>
    <property type="match status" value="2"/>
</dbReference>
<evidence type="ECO:0000313" key="7">
    <source>
        <dbReference type="Proteomes" id="UP001551584"/>
    </source>
</evidence>
<evidence type="ECO:0000256" key="2">
    <source>
        <dbReference type="ARBA" id="ARBA00023125"/>
    </source>
</evidence>
<proteinExistence type="predicted"/>
<dbReference type="PROSITE" id="PS50949">
    <property type="entry name" value="HTH_GNTR"/>
    <property type="match status" value="1"/>
</dbReference>
<comment type="caution">
    <text evidence="6">The sequence shown here is derived from an EMBL/GenBank/DDBJ whole genome shotgun (WGS) entry which is preliminary data.</text>
</comment>
<feature type="region of interest" description="Disordered" evidence="4">
    <location>
        <begin position="222"/>
        <end position="248"/>
    </location>
</feature>
<sequence>MVSANGLHAARARGRNTGRLVHEFLRARIAGLELRPGAALSENDLAAELGVSRTPVREGLVLLGEEGLVDVYPQLGTFVSWIRPQAVAFARFVREALEPAALRDGVPQATERDVLEPRALLAGQAEAGRRGDPETFLRLDEEFPRPAGGGRRARRRLAGGGAGQGPPGPGAAAVAPPEDRITLLVQQHTDVVDALERGDAGGAGTALRGHLRQVFADVGAIRDRHPELSGGDDSAPPRRQPRAKEQHR</sequence>
<name>A0ABV3EHY1_9ACTN</name>
<dbReference type="PANTHER" id="PTHR43537">
    <property type="entry name" value="TRANSCRIPTIONAL REGULATOR, GNTR FAMILY"/>
    <property type="match status" value="1"/>
</dbReference>
<dbReference type="InterPro" id="IPR011711">
    <property type="entry name" value="GntR_C"/>
</dbReference>
<keyword evidence="1" id="KW-0805">Transcription regulation</keyword>
<evidence type="ECO:0000256" key="1">
    <source>
        <dbReference type="ARBA" id="ARBA00023015"/>
    </source>
</evidence>
<organism evidence="6 7">
    <name type="scientific">Streptomyces chilikensis</name>
    <dbReference type="NCBI Taxonomy" id="1194079"/>
    <lineage>
        <taxon>Bacteria</taxon>
        <taxon>Bacillati</taxon>
        <taxon>Actinomycetota</taxon>
        <taxon>Actinomycetes</taxon>
        <taxon>Kitasatosporales</taxon>
        <taxon>Streptomycetaceae</taxon>
        <taxon>Streptomyces</taxon>
    </lineage>
</organism>
<dbReference type="SMART" id="SM00895">
    <property type="entry name" value="FCD"/>
    <property type="match status" value="1"/>
</dbReference>
<evidence type="ECO:0000313" key="6">
    <source>
        <dbReference type="EMBL" id="MEU9575778.1"/>
    </source>
</evidence>
<reference evidence="6 7" key="1">
    <citation type="submission" date="2024-06" db="EMBL/GenBank/DDBJ databases">
        <title>The Natural Products Discovery Center: Release of the First 8490 Sequenced Strains for Exploring Actinobacteria Biosynthetic Diversity.</title>
        <authorList>
            <person name="Kalkreuter E."/>
            <person name="Kautsar S.A."/>
            <person name="Yang D."/>
            <person name="Bader C.D."/>
            <person name="Teijaro C.N."/>
            <person name="Fluegel L."/>
            <person name="Davis C.M."/>
            <person name="Simpson J.R."/>
            <person name="Lauterbach L."/>
            <person name="Steele A.D."/>
            <person name="Gui C."/>
            <person name="Meng S."/>
            <person name="Li G."/>
            <person name="Viehrig K."/>
            <person name="Ye F."/>
            <person name="Su P."/>
            <person name="Kiefer A.F."/>
            <person name="Nichols A."/>
            <person name="Cepeda A.J."/>
            <person name="Yan W."/>
            <person name="Fan B."/>
            <person name="Jiang Y."/>
            <person name="Adhikari A."/>
            <person name="Zheng C.-J."/>
            <person name="Schuster L."/>
            <person name="Cowan T.M."/>
            <person name="Smanski M.J."/>
            <person name="Chevrette M.G."/>
            <person name="De Carvalho L.P.S."/>
            <person name="Shen B."/>
        </authorList>
    </citation>
    <scope>NUCLEOTIDE SEQUENCE [LARGE SCALE GENOMIC DNA]</scope>
    <source>
        <strain evidence="6 7">NPDC048117</strain>
    </source>
</reference>
<dbReference type="InterPro" id="IPR000524">
    <property type="entry name" value="Tscrpt_reg_HTH_GntR"/>
</dbReference>
<dbReference type="EMBL" id="JBEZNA010000001">
    <property type="protein sequence ID" value="MEU9575778.1"/>
    <property type="molecule type" value="Genomic_DNA"/>
</dbReference>
<dbReference type="RefSeq" id="WP_359267745.1">
    <property type="nucleotide sequence ID" value="NZ_JBEZNA010000001.1"/>
</dbReference>
<dbReference type="InterPro" id="IPR036390">
    <property type="entry name" value="WH_DNA-bd_sf"/>
</dbReference>
<dbReference type="CDD" id="cd07377">
    <property type="entry name" value="WHTH_GntR"/>
    <property type="match status" value="1"/>
</dbReference>
<dbReference type="Gene3D" id="1.20.120.530">
    <property type="entry name" value="GntR ligand-binding domain-like"/>
    <property type="match status" value="2"/>
</dbReference>
<evidence type="ECO:0000259" key="5">
    <source>
        <dbReference type="PROSITE" id="PS50949"/>
    </source>
</evidence>
<accession>A0ABV3EHY1</accession>
<feature type="region of interest" description="Disordered" evidence="4">
    <location>
        <begin position="123"/>
        <end position="175"/>
    </location>
</feature>
<dbReference type="Proteomes" id="UP001551584">
    <property type="component" value="Unassembled WGS sequence"/>
</dbReference>
<protein>
    <submittedName>
        <fullName evidence="6">GntR family transcriptional regulator</fullName>
    </submittedName>
</protein>
<evidence type="ECO:0000256" key="3">
    <source>
        <dbReference type="ARBA" id="ARBA00023163"/>
    </source>
</evidence>
<dbReference type="PANTHER" id="PTHR43537:SF45">
    <property type="entry name" value="GNTR FAMILY REGULATORY PROTEIN"/>
    <property type="match status" value="1"/>
</dbReference>
<dbReference type="Gene3D" id="1.10.10.10">
    <property type="entry name" value="Winged helix-like DNA-binding domain superfamily/Winged helix DNA-binding domain"/>
    <property type="match status" value="1"/>
</dbReference>
<dbReference type="Pfam" id="PF00392">
    <property type="entry name" value="GntR"/>
    <property type="match status" value="1"/>
</dbReference>
<evidence type="ECO:0000256" key="4">
    <source>
        <dbReference type="SAM" id="MobiDB-lite"/>
    </source>
</evidence>
<keyword evidence="3" id="KW-0804">Transcription</keyword>
<gene>
    <name evidence="6" type="ORF">AB0D95_00495</name>
</gene>
<dbReference type="InterPro" id="IPR008920">
    <property type="entry name" value="TF_FadR/GntR_C"/>
</dbReference>
<keyword evidence="7" id="KW-1185">Reference proteome</keyword>
<dbReference type="InterPro" id="IPR036388">
    <property type="entry name" value="WH-like_DNA-bd_sf"/>
</dbReference>
<dbReference type="Pfam" id="PF07729">
    <property type="entry name" value="FCD"/>
    <property type="match status" value="1"/>
</dbReference>
<feature type="compositionally biased region" description="Basic and acidic residues" evidence="4">
    <location>
        <begin position="127"/>
        <end position="144"/>
    </location>
</feature>
<dbReference type="SMART" id="SM00345">
    <property type="entry name" value="HTH_GNTR"/>
    <property type="match status" value="1"/>
</dbReference>
<dbReference type="SUPFAM" id="SSF46785">
    <property type="entry name" value="Winged helix' DNA-binding domain"/>
    <property type="match status" value="1"/>
</dbReference>
<keyword evidence="2" id="KW-0238">DNA-binding</keyword>